<evidence type="ECO:0000313" key="1">
    <source>
        <dbReference type="EMBL" id="PIC26100.1"/>
    </source>
</evidence>
<accession>A0A2G5TFR3</accession>
<keyword evidence="2" id="KW-1185">Reference proteome</keyword>
<dbReference type="AlphaFoldDB" id="A0A2G5TFR3"/>
<proteinExistence type="predicted"/>
<protein>
    <submittedName>
        <fullName evidence="1">Uncharacterized protein</fullName>
    </submittedName>
</protein>
<name>A0A2G5TFR3_9PELO</name>
<sequence length="103" mass="11611">MESTSPIQCDKIINRQKLPKYKSTVLGSQRSIQPRVIIHGRSTETEIRRRQVHSNTEEVQQAVARSSLVVMKMITTDQDRGIESSQGNIGVANRCQPAEVYLC</sequence>
<evidence type="ECO:0000313" key="2">
    <source>
        <dbReference type="Proteomes" id="UP000230233"/>
    </source>
</evidence>
<organism evidence="1 2">
    <name type="scientific">Caenorhabditis nigoni</name>
    <dbReference type="NCBI Taxonomy" id="1611254"/>
    <lineage>
        <taxon>Eukaryota</taxon>
        <taxon>Metazoa</taxon>
        <taxon>Ecdysozoa</taxon>
        <taxon>Nematoda</taxon>
        <taxon>Chromadorea</taxon>
        <taxon>Rhabditida</taxon>
        <taxon>Rhabditina</taxon>
        <taxon>Rhabditomorpha</taxon>
        <taxon>Rhabditoidea</taxon>
        <taxon>Rhabditidae</taxon>
        <taxon>Peloderinae</taxon>
        <taxon>Caenorhabditis</taxon>
    </lineage>
</organism>
<gene>
    <name evidence="1" type="primary">Cnig_chr_V.g18779</name>
    <name evidence="1" type="ORF">B9Z55_018779</name>
</gene>
<reference evidence="2" key="1">
    <citation type="submission" date="2017-10" db="EMBL/GenBank/DDBJ databases">
        <title>Rapid genome shrinkage in a self-fertile nematode reveals novel sperm competition proteins.</title>
        <authorList>
            <person name="Yin D."/>
            <person name="Schwarz E.M."/>
            <person name="Thomas C.G."/>
            <person name="Felde R.L."/>
            <person name="Korf I.F."/>
            <person name="Cutter A.D."/>
            <person name="Schartner C.M."/>
            <person name="Ralston E.J."/>
            <person name="Meyer B.J."/>
            <person name="Haag E.S."/>
        </authorList>
    </citation>
    <scope>NUCLEOTIDE SEQUENCE [LARGE SCALE GENOMIC DNA]</scope>
    <source>
        <strain evidence="2">JU1422</strain>
    </source>
</reference>
<dbReference type="Proteomes" id="UP000230233">
    <property type="component" value="Chromosome V"/>
</dbReference>
<dbReference type="EMBL" id="PDUG01000005">
    <property type="protein sequence ID" value="PIC26100.1"/>
    <property type="molecule type" value="Genomic_DNA"/>
</dbReference>
<comment type="caution">
    <text evidence="1">The sequence shown here is derived from an EMBL/GenBank/DDBJ whole genome shotgun (WGS) entry which is preliminary data.</text>
</comment>